<evidence type="ECO:0000256" key="3">
    <source>
        <dbReference type="ARBA" id="ARBA00023242"/>
    </source>
</evidence>
<dbReference type="GO" id="GO:0005634">
    <property type="term" value="C:nucleus"/>
    <property type="evidence" value="ECO:0007669"/>
    <property type="project" value="UniProtKB-SubCell"/>
</dbReference>
<proteinExistence type="inferred from homology"/>
<dbReference type="Proteomes" id="UP000272025">
    <property type="component" value="Unassembled WGS sequence"/>
</dbReference>
<dbReference type="EMBL" id="ML119058">
    <property type="protein sequence ID" value="ROT36708.1"/>
    <property type="molecule type" value="Genomic_DNA"/>
</dbReference>
<comment type="similarity">
    <text evidence="2">Belongs to the RRP1 family.</text>
</comment>
<protein>
    <submittedName>
        <fullName evidence="5">Uncharacterized protein</fullName>
    </submittedName>
</protein>
<evidence type="ECO:0000256" key="2">
    <source>
        <dbReference type="ARBA" id="ARBA00006374"/>
    </source>
</evidence>
<evidence type="ECO:0000256" key="4">
    <source>
        <dbReference type="SAM" id="MobiDB-lite"/>
    </source>
</evidence>
<feature type="region of interest" description="Disordered" evidence="4">
    <location>
        <begin position="183"/>
        <end position="222"/>
    </location>
</feature>
<dbReference type="GeneID" id="39580804"/>
<comment type="subcellular location">
    <subcellularLocation>
        <location evidence="1">Nucleus</location>
    </subcellularLocation>
</comment>
<dbReference type="RefSeq" id="XP_028464514.1">
    <property type="nucleotide sequence ID" value="XM_028612326.1"/>
</dbReference>
<reference evidence="5 6" key="1">
    <citation type="journal article" date="2018" name="Mol. Ecol.">
        <title>The obligate alkalophilic soda-lake fungus Sodiomyces alkalinus has shifted to a protein diet.</title>
        <authorList>
            <person name="Grum-Grzhimaylo A.A."/>
            <person name="Falkoski D.L."/>
            <person name="van den Heuvel J."/>
            <person name="Valero-Jimenez C.A."/>
            <person name="Min B."/>
            <person name="Choi I.G."/>
            <person name="Lipzen A."/>
            <person name="Daum C.G."/>
            <person name="Aanen D.K."/>
            <person name="Tsang A."/>
            <person name="Henrissat B."/>
            <person name="Bilanenko E.N."/>
            <person name="de Vries R.P."/>
            <person name="van Kan J.A.L."/>
            <person name="Grigoriev I.V."/>
            <person name="Debets A.J.M."/>
        </authorList>
    </citation>
    <scope>NUCLEOTIDE SEQUENCE [LARGE SCALE GENOMIC DNA]</scope>
    <source>
        <strain evidence="5 6">F11</strain>
    </source>
</reference>
<gene>
    <name evidence="5" type="ORF">SODALDRAFT_334908</name>
</gene>
<evidence type="ECO:0000313" key="5">
    <source>
        <dbReference type="EMBL" id="ROT36708.1"/>
    </source>
</evidence>
<keyword evidence="3" id="KW-0539">Nucleus</keyword>
<dbReference type="InterPro" id="IPR010301">
    <property type="entry name" value="RRP1"/>
</dbReference>
<organism evidence="5 6">
    <name type="scientific">Sodiomyces alkalinus (strain CBS 110278 / VKM F-3762 / F11)</name>
    <name type="common">Alkaliphilic filamentous fungus</name>
    <dbReference type="NCBI Taxonomy" id="1314773"/>
    <lineage>
        <taxon>Eukaryota</taxon>
        <taxon>Fungi</taxon>
        <taxon>Dikarya</taxon>
        <taxon>Ascomycota</taxon>
        <taxon>Pezizomycotina</taxon>
        <taxon>Sordariomycetes</taxon>
        <taxon>Hypocreomycetidae</taxon>
        <taxon>Glomerellales</taxon>
        <taxon>Plectosphaerellaceae</taxon>
        <taxon>Sodiomyces</taxon>
    </lineage>
</organism>
<dbReference type="OrthoDB" id="2019504at2759"/>
<keyword evidence="6" id="KW-1185">Reference proteome</keyword>
<dbReference type="Pfam" id="PF05997">
    <property type="entry name" value="Nop52"/>
    <property type="match status" value="1"/>
</dbReference>
<evidence type="ECO:0000256" key="1">
    <source>
        <dbReference type="ARBA" id="ARBA00004123"/>
    </source>
</evidence>
<sequence length="222" mass="25165">MCDKPIPQQNLCAELADLYTSLPAHRKKDKRNDNGTEATGGGGLVSIWFAAAWEVLATHWTEIDVLRMDKFLLLTRRVFAAQLRWVRDAAWDEGRQGSVVDVLKAWPFESEGDVARVPLGLRLHALDIWVDEMERLGMLGEDEGDQAEGEEERQREGDAIAVRFAEKMRRQLIEPLTSCPVKPVRKSAGEQLEDDRLPWVRRKQADDGEAAEEDDEWGGIED</sequence>
<dbReference type="STRING" id="1314773.A0A3N2PQF6"/>
<accession>A0A3N2PQF6</accession>
<name>A0A3N2PQF6_SODAK</name>
<feature type="compositionally biased region" description="Acidic residues" evidence="4">
    <location>
        <begin position="207"/>
        <end position="222"/>
    </location>
</feature>
<dbReference type="GO" id="GO:0006364">
    <property type="term" value="P:rRNA processing"/>
    <property type="evidence" value="ECO:0007669"/>
    <property type="project" value="InterPro"/>
</dbReference>
<feature type="compositionally biased region" description="Basic and acidic residues" evidence="4">
    <location>
        <begin position="194"/>
        <end position="206"/>
    </location>
</feature>
<dbReference type="AlphaFoldDB" id="A0A3N2PQF6"/>
<evidence type="ECO:0000313" key="6">
    <source>
        <dbReference type="Proteomes" id="UP000272025"/>
    </source>
</evidence>
<dbReference type="GO" id="GO:0030688">
    <property type="term" value="C:preribosome, small subunit precursor"/>
    <property type="evidence" value="ECO:0007669"/>
    <property type="project" value="InterPro"/>
</dbReference>